<dbReference type="GO" id="GO:0007165">
    <property type="term" value="P:signal transduction"/>
    <property type="evidence" value="ECO:0007669"/>
    <property type="project" value="InterPro"/>
</dbReference>
<comment type="caution">
    <text evidence="1">The sequence shown here is derived from an EMBL/GenBank/DDBJ whole genome shotgun (WGS) entry which is preliminary data.</text>
</comment>
<proteinExistence type="predicted"/>
<gene>
    <name evidence="1" type="ORF">ALECFALPRED_004269</name>
</gene>
<accession>A0A8H3FNB9</accession>
<evidence type="ECO:0008006" key="3">
    <source>
        <dbReference type="Google" id="ProtNLM"/>
    </source>
</evidence>
<dbReference type="OrthoDB" id="5817230at2759"/>
<dbReference type="AlphaFoldDB" id="A0A8H3FNB9"/>
<dbReference type="Proteomes" id="UP000664203">
    <property type="component" value="Unassembled WGS sequence"/>
</dbReference>
<keyword evidence="2" id="KW-1185">Reference proteome</keyword>
<protein>
    <recommendedName>
        <fullName evidence="3">Fungal N-terminal domain-containing protein</fullName>
    </recommendedName>
</protein>
<evidence type="ECO:0000313" key="2">
    <source>
        <dbReference type="Proteomes" id="UP000664203"/>
    </source>
</evidence>
<dbReference type="EMBL" id="CAJPDR010000264">
    <property type="protein sequence ID" value="CAF9929201.1"/>
    <property type="molecule type" value="Genomic_DNA"/>
</dbReference>
<dbReference type="Gene3D" id="1.10.400.10">
    <property type="entry name" value="GI Alpha 1, domain 2-like"/>
    <property type="match status" value="1"/>
</dbReference>
<organism evidence="1 2">
    <name type="scientific">Alectoria fallacina</name>
    <dbReference type="NCBI Taxonomy" id="1903189"/>
    <lineage>
        <taxon>Eukaryota</taxon>
        <taxon>Fungi</taxon>
        <taxon>Dikarya</taxon>
        <taxon>Ascomycota</taxon>
        <taxon>Pezizomycotina</taxon>
        <taxon>Lecanoromycetes</taxon>
        <taxon>OSLEUM clade</taxon>
        <taxon>Lecanoromycetidae</taxon>
        <taxon>Lecanorales</taxon>
        <taxon>Lecanorineae</taxon>
        <taxon>Parmeliaceae</taxon>
        <taxon>Alectoria</taxon>
    </lineage>
</organism>
<dbReference type="InterPro" id="IPR011025">
    <property type="entry name" value="GproteinA_insert"/>
</dbReference>
<reference evidence="1" key="1">
    <citation type="submission" date="2021-03" db="EMBL/GenBank/DDBJ databases">
        <authorList>
            <person name="Tagirdzhanova G."/>
        </authorList>
    </citation>
    <scope>NUCLEOTIDE SEQUENCE</scope>
</reference>
<evidence type="ECO:0000313" key="1">
    <source>
        <dbReference type="EMBL" id="CAF9929201.1"/>
    </source>
</evidence>
<sequence>MDPVSVIGLASSIIGIVEVATRSISALRALQQRWKAADLTISLLISQLTTLKAALSQIKEWISTSLNAAQHYQLVMDLGASLDSCESLLLFIDRQLSHLDWNDSNALSFESRIKAVLQDNTVRECATHLANQSSALNLLLAALNCRSMSEQGALLQAKGNRRVLDLVKDDSSSLFCVRDSASFRTSLTSATERSNLLDMSFDFDEELTTTKVYHRQWRPLIREALRRGKKSKEGSANCQKVHSNGLTPFTSFQIQNNPRVVDVRILAVGQSDSQVCKLSKIMSIMCEEHYDPELRRGHIWQVVLDTTNATLDKMAELSLPMENLRAEIRPQETLRLQTPINSAGMSEELGNALIAFWDNPGVRSCYQDNIERTAHPSAT</sequence>
<name>A0A8H3FNB9_9LECA</name>